<dbReference type="KEGG" id="spu:105437949"/>
<keyword evidence="1" id="KW-0812">Transmembrane</keyword>
<protein>
    <recommendedName>
        <fullName evidence="4">Phosphatidylinositol N-acetylglucosaminyltransferase subunit Q</fullName>
    </recommendedName>
</protein>
<evidence type="ECO:0000256" key="1">
    <source>
        <dbReference type="SAM" id="Phobius"/>
    </source>
</evidence>
<feature type="transmembrane region" description="Helical" evidence="1">
    <location>
        <begin position="326"/>
        <end position="351"/>
    </location>
</feature>
<dbReference type="EnsemblMetazoa" id="XM_030983893">
    <property type="protein sequence ID" value="XP_030839753"/>
    <property type="gene ID" value="LOC105437949"/>
</dbReference>
<dbReference type="GO" id="GO:0006506">
    <property type="term" value="P:GPI anchor biosynthetic process"/>
    <property type="evidence" value="ECO:0000318"/>
    <property type="project" value="GO_Central"/>
</dbReference>
<dbReference type="PANTHER" id="PTHR21329:SF3">
    <property type="entry name" value="PHOSPHATIDYLINOSITOL N-ACETYLGLUCOSAMINYLTRANSFERASE SUBUNIT Q"/>
    <property type="match status" value="1"/>
</dbReference>
<feature type="transmembrane region" description="Helical" evidence="1">
    <location>
        <begin position="299"/>
        <end position="320"/>
    </location>
</feature>
<reference evidence="2" key="2">
    <citation type="submission" date="2021-01" db="UniProtKB">
        <authorList>
            <consortium name="EnsemblMetazoa"/>
        </authorList>
    </citation>
    <scope>IDENTIFICATION</scope>
</reference>
<evidence type="ECO:0000313" key="2">
    <source>
        <dbReference type="EnsemblMetazoa" id="XP_030839754"/>
    </source>
</evidence>
<accession>A0A7M7NRX6</accession>
<dbReference type="GeneID" id="593762"/>
<dbReference type="FunCoup" id="A0A7M7NRX6">
    <property type="interactions" value="442"/>
</dbReference>
<dbReference type="InParanoid" id="A0A7M7NRX6"/>
<dbReference type="RefSeq" id="XP_030839754.1">
    <property type="nucleotide sequence ID" value="XM_030983894.1"/>
</dbReference>
<dbReference type="AlphaFoldDB" id="A0A7M7NRX6"/>
<keyword evidence="1" id="KW-1133">Transmembrane helix</keyword>
<dbReference type="GO" id="GO:0016020">
    <property type="term" value="C:membrane"/>
    <property type="evidence" value="ECO:0007669"/>
    <property type="project" value="InterPro"/>
</dbReference>
<dbReference type="Proteomes" id="UP000007110">
    <property type="component" value="Unassembled WGS sequence"/>
</dbReference>
<keyword evidence="3" id="KW-1185">Reference proteome</keyword>
<evidence type="ECO:0000313" key="3">
    <source>
        <dbReference type="Proteomes" id="UP000007110"/>
    </source>
</evidence>
<evidence type="ECO:0008006" key="4">
    <source>
        <dbReference type="Google" id="ProtNLM"/>
    </source>
</evidence>
<dbReference type="GO" id="GO:0005783">
    <property type="term" value="C:endoplasmic reticulum"/>
    <property type="evidence" value="ECO:0000318"/>
    <property type="project" value="GO_Central"/>
</dbReference>
<dbReference type="InterPro" id="IPR007720">
    <property type="entry name" value="PigQ/GPI1"/>
</dbReference>
<dbReference type="OMA" id="ITHQCES"/>
<sequence>MEQRHHNEIPACKIIQSPWQHSADTGDTSLLLILFNDFHVIHAQRICLDNGNPGEKSAAYEPTLSLLEERQKSTTHQCEAVDFLFSAVQQFCRTSHSLFASQSMPMSCLRTDSRSKGFQSCSQLYGLCCILPVFITRSLFHCLNNIKKKRFCQNDWLYEFFTFPTTGSHLANKSHQFCEFMRKEKDDGKQGLSQEGIRSNDHFIRIGNSFSTVMVDLVLGVLLLIWMYSADLPVLLADIVKDKADQTGIGLQHLLHWLMGAPAGLKLNTFLAHFLGNFFLYHVYLWIGYLSVLLPIMTSLLWCIAGAGVLGFSVQLALASDLLSALTFHIYCFYVYAARIYSLQISGLLSLARLFQGKKWNVLRQRVDSCSYDVDQLFMGTLLFTMLFFMLPTTALFYVVFTVLRLLILFIQSLLTLLRELLHTFPWFSLLLWLAGSNMLNQEVHFQVLPVLPWQPTSLSLQMQLMTLQEALQVGHSLPVTLKPKKLSLALMCSKLVRGQLIYPWGGECS</sequence>
<dbReference type="GeneID" id="105437949"/>
<dbReference type="EnsemblMetazoa" id="XM_030983894">
    <property type="protein sequence ID" value="XP_030839754"/>
    <property type="gene ID" value="LOC593762"/>
</dbReference>
<organism evidence="2 3">
    <name type="scientific">Strongylocentrotus purpuratus</name>
    <name type="common">Purple sea urchin</name>
    <dbReference type="NCBI Taxonomy" id="7668"/>
    <lineage>
        <taxon>Eukaryota</taxon>
        <taxon>Metazoa</taxon>
        <taxon>Echinodermata</taxon>
        <taxon>Eleutherozoa</taxon>
        <taxon>Echinozoa</taxon>
        <taxon>Echinoidea</taxon>
        <taxon>Euechinoidea</taxon>
        <taxon>Echinacea</taxon>
        <taxon>Camarodonta</taxon>
        <taxon>Echinidea</taxon>
        <taxon>Strongylocentrotidae</taxon>
        <taxon>Strongylocentrotus</taxon>
    </lineage>
</organism>
<reference evidence="3" key="1">
    <citation type="submission" date="2015-02" db="EMBL/GenBank/DDBJ databases">
        <title>Genome sequencing for Strongylocentrotus purpuratus.</title>
        <authorList>
            <person name="Murali S."/>
            <person name="Liu Y."/>
            <person name="Vee V."/>
            <person name="English A."/>
            <person name="Wang M."/>
            <person name="Skinner E."/>
            <person name="Han Y."/>
            <person name="Muzny D.M."/>
            <person name="Worley K.C."/>
            <person name="Gibbs R.A."/>
        </authorList>
    </citation>
    <scope>NUCLEOTIDE SEQUENCE</scope>
</reference>
<dbReference type="Pfam" id="PF05024">
    <property type="entry name" value="Gpi1"/>
    <property type="match status" value="1"/>
</dbReference>
<feature type="transmembrane region" description="Helical" evidence="1">
    <location>
        <begin position="267"/>
        <end position="287"/>
    </location>
</feature>
<dbReference type="PANTHER" id="PTHR21329">
    <property type="entry name" value="PHOSPHATIDYLINOSITOL N-ACETYLGLUCOSAMINYLTRANSFERASE SUBUNIT Q-RELATED"/>
    <property type="match status" value="1"/>
</dbReference>
<dbReference type="OrthoDB" id="70250at2759"/>
<proteinExistence type="predicted"/>
<dbReference type="KEGG" id="spu:593762"/>
<keyword evidence="1" id="KW-0472">Membrane</keyword>
<feature type="transmembrane region" description="Helical" evidence="1">
    <location>
        <begin position="206"/>
        <end position="228"/>
    </location>
</feature>
<name>A0A7M7NRX6_STRPU</name>
<dbReference type="RefSeq" id="XP_030839753.1">
    <property type="nucleotide sequence ID" value="XM_030983893.1"/>
</dbReference>